<keyword evidence="5 10" id="KW-1133">Transmembrane helix</keyword>
<dbReference type="STRING" id="220714.SAMN05660469_0411"/>
<evidence type="ECO:0000256" key="2">
    <source>
        <dbReference type="ARBA" id="ARBA00022448"/>
    </source>
</evidence>
<gene>
    <name evidence="12" type="ORF">FPFC_013400</name>
</gene>
<name>A0A3F3GVX6_9LACO</name>
<dbReference type="GO" id="GO:0098719">
    <property type="term" value="P:sodium ion import across plasma membrane"/>
    <property type="evidence" value="ECO:0007669"/>
    <property type="project" value="TreeGrafter"/>
</dbReference>
<evidence type="ECO:0000256" key="6">
    <source>
        <dbReference type="ARBA" id="ARBA00023053"/>
    </source>
</evidence>
<dbReference type="InterPro" id="IPR006153">
    <property type="entry name" value="Cation/H_exchanger_TM"/>
</dbReference>
<keyword evidence="13" id="KW-1185">Reference proteome</keyword>
<evidence type="ECO:0000256" key="9">
    <source>
        <dbReference type="ARBA" id="ARBA00023201"/>
    </source>
</evidence>
<dbReference type="RefSeq" id="WP_059376342.1">
    <property type="nucleotide sequence ID" value="NZ_DF968063.1"/>
</dbReference>
<evidence type="ECO:0000259" key="11">
    <source>
        <dbReference type="Pfam" id="PF00999"/>
    </source>
</evidence>
<evidence type="ECO:0000256" key="8">
    <source>
        <dbReference type="ARBA" id="ARBA00023136"/>
    </source>
</evidence>
<feature type="transmembrane region" description="Helical" evidence="10">
    <location>
        <begin position="354"/>
        <end position="374"/>
    </location>
</feature>
<feature type="transmembrane region" description="Helical" evidence="10">
    <location>
        <begin position="27"/>
        <end position="46"/>
    </location>
</feature>
<dbReference type="GO" id="GO:0015386">
    <property type="term" value="F:potassium:proton antiporter activity"/>
    <property type="evidence" value="ECO:0007669"/>
    <property type="project" value="TreeGrafter"/>
</dbReference>
<feature type="transmembrane region" description="Helical" evidence="10">
    <location>
        <begin position="228"/>
        <end position="251"/>
    </location>
</feature>
<keyword evidence="2" id="KW-0813">Transport</keyword>
<keyword evidence="3" id="KW-1003">Cell membrane</keyword>
<sequence length="692" mass="76821">MSILLLIALLVGAVITANIVQPFFKRIPEALILVAIGVLFSILPIFHGFKINPEFFMFLIIAPIMFQEGQSHSFATIRKNSKNIIQLSVFLAIFTVALVALVSSNFQTKWPLALTIALAAIIVPTDAVAVKSMTSGLKMPKGLNKSLELESLFNDATGIVLLNLALSFFAKGTLNPVAGINYFLFVAIGGLVIGFALSYLMVGLGLYLNFHANSAQATTIPLNLLTPFVIYIIAEHMGTSGILAVVAAGIVHNWERSRLQLISTESQVVTATIWQTLTTLLNGIAFVILGLALPAVFKTMATFGWAGSLILLSLALAIYLAMFLCRFLWVTFQGGQHLTEFFGKKHTKNRQHRARIFGLSGVHGAVTLALAMSLPEKVNGHPLPFLDEIQIVAALVILISLLIASVALPLILPKENQAYSQEKLESTRNKMIDTAILSVEQQAISHDLKKALSQTLQTQKFTNGRRLGQKDFSNDFLPLVATLVDELNDYIDSESTQQRFGDGAVTIYSKIIRRGLTNPATKRHPLMNFARQIRRAQAELRFHTRTRTFTRKQRARYQKQYLAEHPNEAQKIASFRDNRQAVWALNNDVQSFADHLLAKHLAEKMISGEDTADIDRVRVLLDRFFQTVAHDYQKVAVTVPADLYIQAFGAEYRFVSQSLDQKKISSSLADQLYHEINQAQTLQLMDLTTETE</sequence>
<dbReference type="PANTHER" id="PTHR10110">
    <property type="entry name" value="SODIUM/HYDROGEN EXCHANGER"/>
    <property type="match status" value="1"/>
</dbReference>
<keyword evidence="9" id="KW-0739">Sodium transport</keyword>
<evidence type="ECO:0000256" key="5">
    <source>
        <dbReference type="ARBA" id="ARBA00022989"/>
    </source>
</evidence>
<feature type="transmembrane region" description="Helical" evidence="10">
    <location>
        <begin position="389"/>
        <end position="412"/>
    </location>
</feature>
<dbReference type="Gene3D" id="6.10.140.1330">
    <property type="match status" value="1"/>
</dbReference>
<feature type="transmembrane region" description="Helical" evidence="10">
    <location>
        <begin position="182"/>
        <end position="208"/>
    </location>
</feature>
<dbReference type="OrthoDB" id="9809206at2"/>
<keyword evidence="8 10" id="KW-0472">Membrane</keyword>
<dbReference type="Proteomes" id="UP000061227">
    <property type="component" value="Unassembled WGS sequence"/>
</dbReference>
<evidence type="ECO:0000313" key="13">
    <source>
        <dbReference type="Proteomes" id="UP000061227"/>
    </source>
</evidence>
<evidence type="ECO:0000256" key="1">
    <source>
        <dbReference type="ARBA" id="ARBA00004651"/>
    </source>
</evidence>
<accession>A0A3F3GVX6</accession>
<proteinExistence type="predicted"/>
<comment type="subcellular location">
    <subcellularLocation>
        <location evidence="1">Cell membrane</location>
        <topology evidence="1">Multi-pass membrane protein</topology>
    </subcellularLocation>
</comment>
<dbReference type="Pfam" id="PF00999">
    <property type="entry name" value="Na_H_Exchanger"/>
    <property type="match status" value="1"/>
</dbReference>
<evidence type="ECO:0000256" key="10">
    <source>
        <dbReference type="SAM" id="Phobius"/>
    </source>
</evidence>
<feature type="domain" description="Cation/H+ exchanger transmembrane" evidence="11">
    <location>
        <begin position="11"/>
        <end position="412"/>
    </location>
</feature>
<protein>
    <submittedName>
        <fullName evidence="12">Na/H antiporter</fullName>
    </submittedName>
</protein>
<dbReference type="GO" id="GO:0015385">
    <property type="term" value="F:sodium:proton antiporter activity"/>
    <property type="evidence" value="ECO:0007669"/>
    <property type="project" value="InterPro"/>
</dbReference>
<dbReference type="GO" id="GO:0005886">
    <property type="term" value="C:plasma membrane"/>
    <property type="evidence" value="ECO:0007669"/>
    <property type="project" value="UniProtKB-SubCell"/>
</dbReference>
<feature type="transmembrane region" description="Helical" evidence="10">
    <location>
        <begin position="272"/>
        <end position="297"/>
    </location>
</feature>
<feature type="transmembrane region" description="Helical" evidence="10">
    <location>
        <begin position="110"/>
        <end position="132"/>
    </location>
</feature>
<evidence type="ECO:0000256" key="4">
    <source>
        <dbReference type="ARBA" id="ARBA00022692"/>
    </source>
</evidence>
<feature type="transmembrane region" description="Helical" evidence="10">
    <location>
        <begin position="303"/>
        <end position="329"/>
    </location>
</feature>
<keyword evidence="6" id="KW-0915">Sodium</keyword>
<keyword evidence="7" id="KW-0406">Ion transport</keyword>
<dbReference type="EMBL" id="DF968063">
    <property type="protein sequence ID" value="GAP02457.1"/>
    <property type="molecule type" value="Genomic_DNA"/>
</dbReference>
<dbReference type="InterPro" id="IPR018422">
    <property type="entry name" value="Cation/H_exchanger_CPA1"/>
</dbReference>
<reference evidence="12 13" key="1">
    <citation type="journal article" date="2015" name="BMC Genomics">
        <title>Comparative genomics of Fructobacillus spp. and Leuconostoc spp. reveals niche-specific evolution of Fructobacillus spp.</title>
        <authorList>
            <person name="Endo A."/>
            <person name="Tanizawa Y."/>
            <person name="Tanaka N."/>
            <person name="Maeno S."/>
            <person name="Kumar H."/>
            <person name="Shiwa Y."/>
            <person name="Okada S."/>
            <person name="Yoshikawa H."/>
            <person name="Dicks L."/>
            <person name="Nakagawa J."/>
            <person name="Arita M."/>
        </authorList>
    </citation>
    <scope>NUCLEOTIDE SEQUENCE [LARGE SCALE GENOMIC DNA]</scope>
    <source>
        <strain evidence="12 13">DSM 15468</strain>
    </source>
</reference>
<organism evidence="12 13">
    <name type="scientific">Fructobacillus pseudoficulneus</name>
    <dbReference type="NCBI Taxonomy" id="220714"/>
    <lineage>
        <taxon>Bacteria</taxon>
        <taxon>Bacillati</taxon>
        <taxon>Bacillota</taxon>
        <taxon>Bacilli</taxon>
        <taxon>Lactobacillales</taxon>
        <taxon>Lactobacillaceae</taxon>
        <taxon>Fructobacillus</taxon>
    </lineage>
</organism>
<evidence type="ECO:0000313" key="12">
    <source>
        <dbReference type="EMBL" id="GAP02457.1"/>
    </source>
</evidence>
<feature type="transmembrane region" description="Helical" evidence="10">
    <location>
        <begin position="152"/>
        <end position="170"/>
    </location>
</feature>
<evidence type="ECO:0000256" key="7">
    <source>
        <dbReference type="ARBA" id="ARBA00023065"/>
    </source>
</evidence>
<keyword evidence="4 10" id="KW-0812">Transmembrane</keyword>
<dbReference type="PANTHER" id="PTHR10110:SF86">
    <property type="entry name" value="SODIUM_HYDROGEN EXCHANGER 7"/>
    <property type="match status" value="1"/>
</dbReference>
<feature type="transmembrane region" description="Helical" evidence="10">
    <location>
        <begin position="84"/>
        <end position="103"/>
    </location>
</feature>
<evidence type="ECO:0000256" key="3">
    <source>
        <dbReference type="ARBA" id="ARBA00022475"/>
    </source>
</evidence>
<dbReference type="GO" id="GO:0051453">
    <property type="term" value="P:regulation of intracellular pH"/>
    <property type="evidence" value="ECO:0007669"/>
    <property type="project" value="TreeGrafter"/>
</dbReference>
<dbReference type="AlphaFoldDB" id="A0A3F3GVX6"/>